<dbReference type="Proteomes" id="UP000615446">
    <property type="component" value="Unassembled WGS sequence"/>
</dbReference>
<protein>
    <submittedName>
        <fullName evidence="1">Uncharacterized protein</fullName>
    </submittedName>
</protein>
<sequence>MSSIRSHLITSFLYKNIQKEIRPLTNSETQHLYRIIDVNKDVPFIKVFFVFVMNGNLSIVCPNKEPASNNEKSLQFQTWGGF</sequence>
<comment type="caution">
    <text evidence="1">The sequence shown here is derived from an EMBL/GenBank/DDBJ whole genome shotgun (WGS) entry which is preliminary data.</text>
</comment>
<dbReference type="EMBL" id="BLAL01000016">
    <property type="protein sequence ID" value="GES75409.1"/>
    <property type="molecule type" value="Genomic_DNA"/>
</dbReference>
<evidence type="ECO:0000313" key="2">
    <source>
        <dbReference type="Proteomes" id="UP000615446"/>
    </source>
</evidence>
<reference evidence="1" key="1">
    <citation type="submission" date="2019-10" db="EMBL/GenBank/DDBJ databases">
        <title>Conservation and host-specific expression of non-tandemly repeated heterogenous ribosome RNA gene in arbuscular mycorrhizal fungi.</title>
        <authorList>
            <person name="Maeda T."/>
            <person name="Kobayashi Y."/>
            <person name="Nakagawa T."/>
            <person name="Ezawa T."/>
            <person name="Yamaguchi K."/>
            <person name="Bino T."/>
            <person name="Nishimoto Y."/>
            <person name="Shigenobu S."/>
            <person name="Kawaguchi M."/>
        </authorList>
    </citation>
    <scope>NUCLEOTIDE SEQUENCE</scope>
    <source>
        <strain evidence="1">HR1</strain>
    </source>
</reference>
<name>A0A8H3QFV3_9GLOM</name>
<evidence type="ECO:0000313" key="1">
    <source>
        <dbReference type="EMBL" id="GES75409.1"/>
    </source>
</evidence>
<organism evidence="1 2">
    <name type="scientific">Rhizophagus clarus</name>
    <dbReference type="NCBI Taxonomy" id="94130"/>
    <lineage>
        <taxon>Eukaryota</taxon>
        <taxon>Fungi</taxon>
        <taxon>Fungi incertae sedis</taxon>
        <taxon>Mucoromycota</taxon>
        <taxon>Glomeromycotina</taxon>
        <taxon>Glomeromycetes</taxon>
        <taxon>Glomerales</taxon>
        <taxon>Glomeraceae</taxon>
        <taxon>Rhizophagus</taxon>
    </lineage>
</organism>
<gene>
    <name evidence="1" type="ORF">RCL2_000284600</name>
</gene>
<dbReference type="AlphaFoldDB" id="A0A8H3QFV3"/>
<proteinExistence type="predicted"/>
<accession>A0A8H3QFV3</accession>